<dbReference type="InterPro" id="IPR042204">
    <property type="entry name" value="2Fe-2S-bd_N"/>
</dbReference>
<dbReference type="GO" id="GO:0016491">
    <property type="term" value="F:oxidoreductase activity"/>
    <property type="evidence" value="ECO:0007669"/>
    <property type="project" value="UniProtKB-KW"/>
</dbReference>
<comment type="caution">
    <text evidence="2">The sequence shown here is derived from an EMBL/GenBank/DDBJ whole genome shotgun (WGS) entry which is preliminary data.</text>
</comment>
<accession>A0A348W8Z6</accession>
<dbReference type="InterPro" id="IPR036010">
    <property type="entry name" value="2Fe-2S_ferredoxin-like_sf"/>
</dbReference>
<evidence type="ECO:0000256" key="1">
    <source>
        <dbReference type="ARBA" id="ARBA00023002"/>
    </source>
</evidence>
<proteinExistence type="predicted"/>
<keyword evidence="1" id="KW-0560">Oxidoreductase</keyword>
<organism evidence="2 3">
    <name type="scientific">Roseovarius nubinhibens</name>
    <dbReference type="NCBI Taxonomy" id="314263"/>
    <lineage>
        <taxon>Bacteria</taxon>
        <taxon>Pseudomonadati</taxon>
        <taxon>Pseudomonadota</taxon>
        <taxon>Alphaproteobacteria</taxon>
        <taxon>Rhodobacterales</taxon>
        <taxon>Roseobacteraceae</taxon>
        <taxon>Roseovarius</taxon>
    </lineage>
</organism>
<evidence type="ECO:0000313" key="2">
    <source>
        <dbReference type="EMBL" id="HAR51008.1"/>
    </source>
</evidence>
<dbReference type="Proteomes" id="UP000264719">
    <property type="component" value="Unassembled WGS sequence"/>
</dbReference>
<dbReference type="AlphaFoldDB" id="A0A348W8Z6"/>
<dbReference type="GO" id="GO:0051536">
    <property type="term" value="F:iron-sulfur cluster binding"/>
    <property type="evidence" value="ECO:0007669"/>
    <property type="project" value="InterPro"/>
</dbReference>
<dbReference type="Gene3D" id="3.10.20.440">
    <property type="entry name" value="2Fe-2S iron-sulphur cluster binding domain, sarcosine oxidase, alpha subunit, N-terminal domain"/>
    <property type="match status" value="1"/>
</dbReference>
<dbReference type="EMBL" id="DMVW01000042">
    <property type="protein sequence ID" value="HAR51008.1"/>
    <property type="molecule type" value="Genomic_DNA"/>
</dbReference>
<protein>
    <submittedName>
        <fullName evidence="2">NAD(FAD)-dependent dehydrogenase</fullName>
    </submittedName>
</protein>
<gene>
    <name evidence="2" type="ORF">DCS45_03890</name>
</gene>
<evidence type="ECO:0000313" key="3">
    <source>
        <dbReference type="Proteomes" id="UP000264719"/>
    </source>
</evidence>
<name>A0A348W8Z6_9RHOB</name>
<dbReference type="RefSeq" id="WP_339856934.1">
    <property type="nucleotide sequence ID" value="NZ_CAXAXR010000062.1"/>
</dbReference>
<dbReference type="SUPFAM" id="SSF54292">
    <property type="entry name" value="2Fe-2S ferredoxin-like"/>
    <property type="match status" value="1"/>
</dbReference>
<dbReference type="Pfam" id="PF13510">
    <property type="entry name" value="Fer2_4"/>
    <property type="match status" value="1"/>
</dbReference>
<sequence>MKTVSRFERFEAGDTVTVHWDGAPLDLPEGANLAAALLAAGVDRFRDTPVSGAPRGPFCMMGACFDCLVEIEGVARQACMIEVRAGLDIRPAHQRQEGQDAL</sequence>
<reference evidence="2 3" key="1">
    <citation type="journal article" date="2018" name="Nat. Biotechnol.">
        <title>A standardized bacterial taxonomy based on genome phylogeny substantially revises the tree of life.</title>
        <authorList>
            <person name="Parks D.H."/>
            <person name="Chuvochina M."/>
            <person name="Waite D.W."/>
            <person name="Rinke C."/>
            <person name="Skarshewski A."/>
            <person name="Chaumeil P.A."/>
            <person name="Hugenholtz P."/>
        </authorList>
    </citation>
    <scope>NUCLEOTIDE SEQUENCE [LARGE SCALE GENOMIC DNA]</scope>
    <source>
        <strain evidence="2">UBA9169</strain>
    </source>
</reference>